<evidence type="ECO:0000313" key="1">
    <source>
        <dbReference type="EMBL" id="SOR28437.1"/>
    </source>
</evidence>
<evidence type="ECO:0000313" key="2">
    <source>
        <dbReference type="Proteomes" id="UP000233769"/>
    </source>
</evidence>
<sequence>MTVSAALRETYASGDDECVVVETLEVDHASLDGPIRLVRNVDSELGEPGETLNLPIVTGGPRVPHLFCAFELIAPGADSDGPTEGKIRMDNVSDLFHELLKGAIGYDAAIRVTIRFYRVLPGRLDEVAGPDDDSFTGLEMTAVEISADSAEGTIAWPDGRQQNVPSGPDAFFDRSSYPALFT</sequence>
<gene>
    <name evidence="1" type="ORF">TK0001_1835</name>
</gene>
<name>A0A2N9AM44_METEX</name>
<protein>
    <recommendedName>
        <fullName evidence="3">DUF1833 domain-containing protein</fullName>
    </recommendedName>
</protein>
<dbReference type="Pfam" id="PF08875">
    <property type="entry name" value="DUF1833"/>
    <property type="match status" value="1"/>
</dbReference>
<organism evidence="1 2">
    <name type="scientific">Methylorubrum extorquens</name>
    <name type="common">Methylobacterium dichloromethanicum</name>
    <name type="synonym">Methylobacterium extorquens</name>
    <dbReference type="NCBI Taxonomy" id="408"/>
    <lineage>
        <taxon>Bacteria</taxon>
        <taxon>Pseudomonadati</taxon>
        <taxon>Pseudomonadota</taxon>
        <taxon>Alphaproteobacteria</taxon>
        <taxon>Hyphomicrobiales</taxon>
        <taxon>Methylobacteriaceae</taxon>
        <taxon>Methylorubrum</taxon>
    </lineage>
</organism>
<dbReference type="AlphaFoldDB" id="A0A2N9AM44"/>
<proteinExistence type="predicted"/>
<reference evidence="2" key="1">
    <citation type="submission" date="2017-10" db="EMBL/GenBank/DDBJ databases">
        <authorList>
            <person name="Regsiter A."/>
            <person name="William W."/>
        </authorList>
    </citation>
    <scope>NUCLEOTIDE SEQUENCE [LARGE SCALE GENOMIC DNA]</scope>
</reference>
<dbReference type="Proteomes" id="UP000233769">
    <property type="component" value="Chromosome tk0001"/>
</dbReference>
<accession>A0A2N9AM44</accession>
<dbReference type="EMBL" id="LT962688">
    <property type="protein sequence ID" value="SOR28437.1"/>
    <property type="molecule type" value="Genomic_DNA"/>
</dbReference>
<dbReference type="InterPro" id="IPR014974">
    <property type="entry name" value="DUF1833"/>
</dbReference>
<evidence type="ECO:0008006" key="3">
    <source>
        <dbReference type="Google" id="ProtNLM"/>
    </source>
</evidence>